<dbReference type="PROSITE" id="PS00211">
    <property type="entry name" value="ABC_TRANSPORTER_1"/>
    <property type="match status" value="2"/>
</dbReference>
<keyword evidence="9 13" id="KW-1133">Transmembrane helix</keyword>
<keyword evidence="10 13" id="KW-0472">Membrane</keyword>
<evidence type="ECO:0000256" key="2">
    <source>
        <dbReference type="ARBA" id="ARBA00004308"/>
    </source>
</evidence>
<dbReference type="InterPro" id="IPR003439">
    <property type="entry name" value="ABC_transporter-like_ATP-bd"/>
</dbReference>
<comment type="subcellular location">
    <subcellularLocation>
        <location evidence="2">Endomembrane system</location>
    </subcellularLocation>
    <subcellularLocation>
        <location evidence="1">Membrane</location>
        <topology evidence="1">Multi-pass membrane protein</topology>
    </subcellularLocation>
</comment>
<evidence type="ECO:0000256" key="10">
    <source>
        <dbReference type="ARBA" id="ARBA00023136"/>
    </source>
</evidence>
<dbReference type="FunFam" id="3.40.50.300:FF:000913">
    <property type="entry name" value="ABC multidrug transporter SitT"/>
    <property type="match status" value="1"/>
</dbReference>
<dbReference type="InterPro" id="IPR003593">
    <property type="entry name" value="AAA+_ATPase"/>
</dbReference>
<keyword evidence="17" id="KW-1185">Reference proteome</keyword>
<dbReference type="FunFam" id="1.20.1560.10:FF:000057">
    <property type="entry name" value="ABC multidrug transporter SitT"/>
    <property type="match status" value="2"/>
</dbReference>
<evidence type="ECO:0000259" key="15">
    <source>
        <dbReference type="PROSITE" id="PS50929"/>
    </source>
</evidence>
<evidence type="ECO:0000313" key="17">
    <source>
        <dbReference type="Proteomes" id="UP001187682"/>
    </source>
</evidence>
<keyword evidence="11" id="KW-0325">Glycoprotein</keyword>
<dbReference type="GO" id="GO:0012505">
    <property type="term" value="C:endomembrane system"/>
    <property type="evidence" value="ECO:0007669"/>
    <property type="project" value="UniProtKB-SubCell"/>
</dbReference>
<keyword evidence="5 13" id="KW-0812">Transmembrane</keyword>
<dbReference type="GO" id="GO:0005743">
    <property type="term" value="C:mitochondrial inner membrane"/>
    <property type="evidence" value="ECO:0007669"/>
    <property type="project" value="TreeGrafter"/>
</dbReference>
<feature type="domain" description="ABC transporter" evidence="14">
    <location>
        <begin position="1024"/>
        <end position="1279"/>
    </location>
</feature>
<feature type="domain" description="ABC transporter" evidence="14">
    <location>
        <begin position="376"/>
        <end position="621"/>
    </location>
</feature>
<feature type="transmembrane region" description="Helical" evidence="13">
    <location>
        <begin position="198"/>
        <end position="218"/>
    </location>
</feature>
<dbReference type="SMART" id="SM00382">
    <property type="entry name" value="AAA"/>
    <property type="match status" value="2"/>
</dbReference>
<keyword evidence="6" id="KW-0677">Repeat</keyword>
<proteinExistence type="inferred from homology"/>
<feature type="region of interest" description="Disordered" evidence="12">
    <location>
        <begin position="1"/>
        <end position="22"/>
    </location>
</feature>
<feature type="transmembrane region" description="Helical" evidence="13">
    <location>
        <begin position="173"/>
        <end position="192"/>
    </location>
</feature>
<dbReference type="InterPro" id="IPR017871">
    <property type="entry name" value="ABC_transporter-like_CS"/>
</dbReference>
<evidence type="ECO:0000313" key="16">
    <source>
        <dbReference type="EMBL" id="SPO02604.1"/>
    </source>
</evidence>
<evidence type="ECO:0000256" key="7">
    <source>
        <dbReference type="ARBA" id="ARBA00022741"/>
    </source>
</evidence>
<feature type="domain" description="ABC transmembrane type-1" evidence="15">
    <location>
        <begin position="51"/>
        <end position="341"/>
    </location>
</feature>
<feature type="transmembrane region" description="Helical" evidence="13">
    <location>
        <begin position="698"/>
        <end position="722"/>
    </location>
</feature>
<reference evidence="16" key="1">
    <citation type="submission" date="2018-03" db="EMBL/GenBank/DDBJ databases">
        <authorList>
            <person name="Guldener U."/>
        </authorList>
    </citation>
    <scope>NUCLEOTIDE SEQUENCE</scope>
</reference>
<evidence type="ECO:0000256" key="3">
    <source>
        <dbReference type="ARBA" id="ARBA00007577"/>
    </source>
</evidence>
<evidence type="ECO:0000256" key="6">
    <source>
        <dbReference type="ARBA" id="ARBA00022737"/>
    </source>
</evidence>
<dbReference type="InterPro" id="IPR036640">
    <property type="entry name" value="ABC1_TM_sf"/>
</dbReference>
<dbReference type="Proteomes" id="UP001187682">
    <property type="component" value="Unassembled WGS sequence"/>
</dbReference>
<evidence type="ECO:0000256" key="12">
    <source>
        <dbReference type="SAM" id="MobiDB-lite"/>
    </source>
</evidence>
<dbReference type="Gene3D" id="1.20.1560.10">
    <property type="entry name" value="ABC transporter type 1, transmembrane domain"/>
    <property type="match status" value="1"/>
</dbReference>
<dbReference type="CDD" id="cd03249">
    <property type="entry name" value="ABC_MTABC3_MDL1_MDL2"/>
    <property type="match status" value="2"/>
</dbReference>
<keyword evidence="8" id="KW-0067">ATP-binding</keyword>
<feature type="transmembrane region" description="Helical" evidence="13">
    <location>
        <begin position="742"/>
        <end position="761"/>
    </location>
</feature>
<comment type="similarity">
    <text evidence="3">Belongs to the ABC transporter superfamily. ABCB family. Multidrug resistance exporter (TC 3.A.1.201) subfamily.</text>
</comment>
<keyword evidence="4" id="KW-0813">Transport</keyword>
<evidence type="ECO:0000256" key="9">
    <source>
        <dbReference type="ARBA" id="ARBA00022989"/>
    </source>
</evidence>
<comment type="caution">
    <text evidence="16">The sequence shown here is derived from an EMBL/GenBank/DDBJ whole genome shotgun (WGS) entry which is preliminary data.</text>
</comment>
<dbReference type="InterPro" id="IPR011527">
    <property type="entry name" value="ABC1_TM_dom"/>
</dbReference>
<dbReference type="PROSITE" id="PS50893">
    <property type="entry name" value="ABC_TRANSPORTER_2"/>
    <property type="match status" value="2"/>
</dbReference>
<dbReference type="Gene3D" id="3.40.50.300">
    <property type="entry name" value="P-loop containing nucleotide triphosphate hydrolases"/>
    <property type="match status" value="2"/>
</dbReference>
<dbReference type="SUPFAM" id="SSF90123">
    <property type="entry name" value="ABC transporter transmembrane region"/>
    <property type="match status" value="2"/>
</dbReference>
<feature type="domain" description="ABC transmembrane type-1" evidence="15">
    <location>
        <begin position="702"/>
        <end position="989"/>
    </location>
</feature>
<evidence type="ECO:0000256" key="11">
    <source>
        <dbReference type="ARBA" id="ARBA00023180"/>
    </source>
</evidence>
<evidence type="ECO:0000259" key="14">
    <source>
        <dbReference type="PROSITE" id="PS50893"/>
    </source>
</evidence>
<evidence type="ECO:0000256" key="4">
    <source>
        <dbReference type="ARBA" id="ARBA00022448"/>
    </source>
</evidence>
<dbReference type="Pfam" id="PF00664">
    <property type="entry name" value="ABC_membrane"/>
    <property type="match status" value="2"/>
</dbReference>
<feature type="transmembrane region" description="Helical" evidence="13">
    <location>
        <begin position="276"/>
        <end position="298"/>
    </location>
</feature>
<feature type="transmembrane region" description="Helical" evidence="13">
    <location>
        <begin position="819"/>
        <end position="839"/>
    </location>
</feature>
<feature type="transmembrane region" description="Helical" evidence="13">
    <location>
        <begin position="928"/>
        <end position="948"/>
    </location>
</feature>
<feature type="transmembrane region" description="Helical" evidence="13">
    <location>
        <begin position="960"/>
        <end position="981"/>
    </location>
</feature>
<dbReference type="GO" id="GO:0005524">
    <property type="term" value="F:ATP binding"/>
    <property type="evidence" value="ECO:0007669"/>
    <property type="project" value="UniProtKB-KW"/>
</dbReference>
<dbReference type="CDD" id="cd18578">
    <property type="entry name" value="ABC_6TM_Pgp_ABCB1_D2_like"/>
    <property type="match status" value="1"/>
</dbReference>
<feature type="transmembrane region" description="Helical" evidence="13">
    <location>
        <begin position="318"/>
        <end position="337"/>
    </location>
</feature>
<feature type="transmembrane region" description="Helical" evidence="13">
    <location>
        <begin position="97"/>
        <end position="118"/>
    </location>
</feature>
<keyword evidence="7" id="KW-0547">Nucleotide-binding</keyword>
<dbReference type="PROSITE" id="PS50929">
    <property type="entry name" value="ABC_TM1F"/>
    <property type="match status" value="2"/>
</dbReference>
<dbReference type="FunFam" id="3.40.50.300:FF:001530">
    <property type="entry name" value="ABC multidrug transporter (Eurofung)"/>
    <property type="match status" value="1"/>
</dbReference>
<evidence type="ECO:0000256" key="13">
    <source>
        <dbReference type="SAM" id="Phobius"/>
    </source>
</evidence>
<protein>
    <submittedName>
        <fullName evidence="16">Related to ABC transporter</fullName>
    </submittedName>
</protein>
<sequence>MGAAVEKGGALAGQGAGPSQLPDAPQQISAWKAYWRVFTYAGPVECVLLGIASFAATVSGVGTASQNIIFGQFVTTFTDFGTGESAADGFRDSGAVLALYFVYLGIGRFVMAYIYNILLSYSAYRIVRNIRHAYLESALRQEVAYFDFGTGGSIATQAYSGGRLIQNGISEKLGLTLQGAAAFISSFIIAFVTNWKLTLIICCIAPLTIVVMAVVSFIEAGYETKVLEHHAGANSFAEGVFASIRTVHAFEMRARLVKKFDEFLTDAHRWGNKISLMFGILFSFEYTIIYLGNALAFWQGIHMLANGEIDDTGDVFTVLMSVVIAAISITQLAPYSVEFTRAAASAAQLFVLIDRDSAIDPLDESGEKPSLENEVIELEKINFAYPTRPNVTVLEDFSLKVPSGKVTALVGQSGSGKSTIVGLIERWYNPTSGIIRLDGRPIDSLNVGWLRRNVRLVQQEPVLFRGSVFDNIANGLIGTPWEHSSKEEQMSQVEEAAKIAFAHSFISKLPSGYDTEIGQRGSLLSGGQKQRIAIARSIVSRPKVLLLDEATSALDPHAEGIVQKALDRASEGRTTIVIAHKLATIRKADNIVVMSKGRIIEQGTHESLIARDGAYARLVKVQQLTIPTGSSLSDSEDDTTTLEKQEDGLYHTKSLTRYPTADQDRMDDQVEHLDYDNHQQRGLFSVIYRLVVEAPGLAWSYVLLILGCVISSGLYPGQAILMANMVQVFTLPDDEMVTRGDFFAAMFVVMAGGCLISYFILGYSSNTIAQTLSHNLRKEIFQATLRQDLQFFDRPENNIGALTSRIDAHPQAIFELMGFNLSFILIAILNVAACCVLGMVFSWKLGLVIVLAGLPAVVGCGWFKMRFDGRLDRDIAKRLATSAAIASESVTAIRTVSSLAIERSVLDRYTAELDHAISGSVRPLLTMMIWFALTQSAEYWFLALGFWYGTRLVSLGDITMYGFFVSFMSVFFSAQATALIFQFSTSITKGKNGANYIFWISGIQPTVQETPQNRDKEPRPDGGIELREVRFSYPLRPDVSVLKGIDLEVKNGQFVALVGASGCGKSTIISMLERFYDPSAGTVNISGDPLTDLNPRLYRRIVGIVQQEPTLFQGSIRDNIALGVDDSVSTDVCTTEGVDSTARLSDSEIETALRAANAWDFVVSLPDGLGTAVGSNGTQLSGGQRQRIAIARALIRNPKILLLDEATSALDTDSEKIVQSALSEAAKKGDRITIAVAHRLSTIKDADVICVFYGGRIVEQGTHAELIARKGMYLKMCEAQSLE</sequence>
<dbReference type="PANTHER" id="PTHR43394">
    <property type="entry name" value="ATP-DEPENDENT PERMEASE MDL1, MITOCHONDRIAL"/>
    <property type="match status" value="1"/>
</dbReference>
<dbReference type="GO" id="GO:0090374">
    <property type="term" value="P:oligopeptide export from mitochondrion"/>
    <property type="evidence" value="ECO:0007669"/>
    <property type="project" value="TreeGrafter"/>
</dbReference>
<evidence type="ECO:0000256" key="1">
    <source>
        <dbReference type="ARBA" id="ARBA00004141"/>
    </source>
</evidence>
<feature type="transmembrane region" description="Helical" evidence="13">
    <location>
        <begin position="845"/>
        <end position="863"/>
    </location>
</feature>
<dbReference type="Pfam" id="PF00005">
    <property type="entry name" value="ABC_tran"/>
    <property type="match status" value="2"/>
</dbReference>
<dbReference type="InterPro" id="IPR027417">
    <property type="entry name" value="P-loop_NTPase"/>
</dbReference>
<name>A0AAE8MZM0_9PEZI</name>
<dbReference type="EMBL" id="ONZQ02000006">
    <property type="protein sequence ID" value="SPO02604.1"/>
    <property type="molecule type" value="Genomic_DNA"/>
</dbReference>
<dbReference type="InterPro" id="IPR039421">
    <property type="entry name" value="Type_1_exporter"/>
</dbReference>
<dbReference type="CDD" id="cd18577">
    <property type="entry name" value="ABC_6TM_Pgp_ABCB1_D1_like"/>
    <property type="match status" value="1"/>
</dbReference>
<dbReference type="GO" id="GO:0015421">
    <property type="term" value="F:ABC-type oligopeptide transporter activity"/>
    <property type="evidence" value="ECO:0007669"/>
    <property type="project" value="TreeGrafter"/>
</dbReference>
<dbReference type="GO" id="GO:0016887">
    <property type="term" value="F:ATP hydrolysis activity"/>
    <property type="evidence" value="ECO:0007669"/>
    <property type="project" value="InterPro"/>
</dbReference>
<dbReference type="SUPFAM" id="SSF52540">
    <property type="entry name" value="P-loop containing nucleoside triphosphate hydrolases"/>
    <property type="match status" value="2"/>
</dbReference>
<accession>A0AAE8MZM0</accession>
<organism evidence="16 17">
    <name type="scientific">Cephalotrichum gorgonifer</name>
    <dbReference type="NCBI Taxonomy" id="2041049"/>
    <lineage>
        <taxon>Eukaryota</taxon>
        <taxon>Fungi</taxon>
        <taxon>Dikarya</taxon>
        <taxon>Ascomycota</taxon>
        <taxon>Pezizomycotina</taxon>
        <taxon>Sordariomycetes</taxon>
        <taxon>Hypocreomycetidae</taxon>
        <taxon>Microascales</taxon>
        <taxon>Microascaceae</taxon>
        <taxon>Cephalotrichum</taxon>
    </lineage>
</organism>
<evidence type="ECO:0000256" key="8">
    <source>
        <dbReference type="ARBA" id="ARBA00022840"/>
    </source>
</evidence>
<dbReference type="PANTHER" id="PTHR43394:SF27">
    <property type="entry name" value="ATP-DEPENDENT TRANSLOCASE ABCB1-LIKE"/>
    <property type="match status" value="1"/>
</dbReference>
<evidence type="ECO:0000256" key="5">
    <source>
        <dbReference type="ARBA" id="ARBA00022692"/>
    </source>
</evidence>
<gene>
    <name evidence="16" type="ORF">DNG_05277</name>
</gene>